<name>A0AAD3DNS2_9CHLO</name>
<evidence type="ECO:0000256" key="1">
    <source>
        <dbReference type="SAM" id="Phobius"/>
    </source>
</evidence>
<comment type="caution">
    <text evidence="2">The sequence shown here is derived from an EMBL/GenBank/DDBJ whole genome shotgun (WGS) entry which is preliminary data.</text>
</comment>
<protein>
    <submittedName>
        <fullName evidence="2">Uncharacterized protein</fullName>
    </submittedName>
</protein>
<keyword evidence="1" id="KW-0812">Transmembrane</keyword>
<dbReference type="Proteomes" id="UP001054857">
    <property type="component" value="Unassembled WGS sequence"/>
</dbReference>
<organism evidence="2 3">
    <name type="scientific">Astrephomene gubernaculifera</name>
    <dbReference type="NCBI Taxonomy" id="47775"/>
    <lineage>
        <taxon>Eukaryota</taxon>
        <taxon>Viridiplantae</taxon>
        <taxon>Chlorophyta</taxon>
        <taxon>core chlorophytes</taxon>
        <taxon>Chlorophyceae</taxon>
        <taxon>CS clade</taxon>
        <taxon>Chlamydomonadales</taxon>
        <taxon>Astrephomenaceae</taxon>
        <taxon>Astrephomene</taxon>
    </lineage>
</organism>
<feature type="transmembrane region" description="Helical" evidence="1">
    <location>
        <begin position="236"/>
        <end position="257"/>
    </location>
</feature>
<feature type="transmembrane region" description="Helical" evidence="1">
    <location>
        <begin position="66"/>
        <end position="89"/>
    </location>
</feature>
<feature type="transmembrane region" description="Helical" evidence="1">
    <location>
        <begin position="382"/>
        <end position="403"/>
    </location>
</feature>
<feature type="transmembrane region" description="Helical" evidence="1">
    <location>
        <begin position="177"/>
        <end position="199"/>
    </location>
</feature>
<feature type="transmembrane region" description="Helical" evidence="1">
    <location>
        <begin position="453"/>
        <end position="475"/>
    </location>
</feature>
<reference evidence="2 3" key="1">
    <citation type="journal article" date="2021" name="Sci. Rep.">
        <title>Genome sequencing of the multicellular alga Astrephomene provides insights into convergent evolution of germ-soma differentiation.</title>
        <authorList>
            <person name="Yamashita S."/>
            <person name="Yamamoto K."/>
            <person name="Matsuzaki R."/>
            <person name="Suzuki S."/>
            <person name="Yamaguchi H."/>
            <person name="Hirooka S."/>
            <person name="Minakuchi Y."/>
            <person name="Miyagishima S."/>
            <person name="Kawachi M."/>
            <person name="Toyoda A."/>
            <person name="Nozaki H."/>
        </authorList>
    </citation>
    <scope>NUCLEOTIDE SEQUENCE [LARGE SCALE GENOMIC DNA]</scope>
    <source>
        <strain evidence="2 3">NIES-4017</strain>
    </source>
</reference>
<accession>A0AAD3DNS2</accession>
<evidence type="ECO:0000313" key="2">
    <source>
        <dbReference type="EMBL" id="GFR43857.1"/>
    </source>
</evidence>
<feature type="transmembrane region" description="Helical" evidence="1">
    <location>
        <begin position="101"/>
        <end position="120"/>
    </location>
</feature>
<proteinExistence type="predicted"/>
<sequence length="622" mass="68802">MAQPADAALLAAYTIMIAAVSKATATNTTEANNLTPAFINNIPWPTGHSWDKAFFVIIAILETSRLLMPIAAICCSIAVTGLVLVLTTVAEWRNSRVFGLLYVPICIFAIPIAYVVLLALKRREHRKVLLRLLGVDSDYVGLFTHGFKLPGLLSRADSPFQFADHGNGASRPSKFQILFALMSWQEMLGCVGVVAWAVIAFTPETYVPGSSWPFVAVVHWLMMQAAFAWRTRGATALSMGIAVVAVFCAFFYFIGWWQRRRDLCAVAKLRGDSQHAVLDVVAVMQHLAPEGSDSAQTATEKMERVSRIWVGALQPPTIWERLRFPKPSSADCLYAASFMYGAFVSGIFEFLVEGGTPLYQFFQKQQALGAEWARRAFCLHPLAWLQVALLLFLVWLVVSLVTWRAQSAWMSKCNAVCWTLSLQYGRRADARLAREASAIMMRDYGNYPDLRSRFFTCVGVLWRLVIGASCGAVLLRMITHTTYLPGYAFPAYDGGPYTRFYCSGPCPVGQRTSDPAMEAFLRGCSVTNCAGTGSGVAGWWLGVQAAARVNILAARAWRLGGLDAVQVAMEALRAAVSPRALADTELEQRAIRTLRRLQETGLADVRWRIGGEWAMQEVWESR</sequence>
<evidence type="ECO:0000313" key="3">
    <source>
        <dbReference type="Proteomes" id="UP001054857"/>
    </source>
</evidence>
<keyword evidence="3" id="KW-1185">Reference proteome</keyword>
<dbReference type="EMBL" id="BMAR01000006">
    <property type="protein sequence ID" value="GFR43857.1"/>
    <property type="molecule type" value="Genomic_DNA"/>
</dbReference>
<feature type="transmembrane region" description="Helical" evidence="1">
    <location>
        <begin position="333"/>
        <end position="352"/>
    </location>
</feature>
<keyword evidence="1" id="KW-1133">Transmembrane helix</keyword>
<dbReference type="AlphaFoldDB" id="A0AAD3DNS2"/>
<keyword evidence="1" id="KW-0472">Membrane</keyword>
<gene>
    <name evidence="2" type="ORF">Agub_g4983</name>
</gene>
<feature type="non-terminal residue" evidence="2">
    <location>
        <position position="622"/>
    </location>
</feature>